<feature type="compositionally biased region" description="Polar residues" evidence="1">
    <location>
        <begin position="341"/>
        <end position="351"/>
    </location>
</feature>
<dbReference type="EMBL" id="CAJNBH010000021">
    <property type="protein sequence ID" value="CAE6816602.1"/>
    <property type="molecule type" value="Genomic_DNA"/>
</dbReference>
<comment type="caution">
    <text evidence="2">The sequence shown here is derived from an EMBL/GenBank/DDBJ whole genome shotgun (WGS) entry which is preliminary data.</text>
</comment>
<evidence type="ECO:0000313" key="3">
    <source>
        <dbReference type="Proteomes" id="UP000673821"/>
    </source>
</evidence>
<reference evidence="2 3" key="1">
    <citation type="submission" date="2021-02" db="EMBL/GenBank/DDBJ databases">
        <authorList>
            <person name="Vanwijnsberghe S."/>
        </authorList>
    </citation>
    <scope>NUCLEOTIDE SEQUENCE [LARGE SCALE GENOMIC DNA]</scope>
    <source>
        <strain evidence="2 3">R-69776</strain>
    </source>
</reference>
<evidence type="ECO:0000313" key="2">
    <source>
        <dbReference type="EMBL" id="CAE6816602.1"/>
    </source>
</evidence>
<proteinExistence type="predicted"/>
<organism evidence="2 3">
    <name type="scientific">Paraburkholderia nemoris</name>
    <dbReference type="NCBI Taxonomy" id="2793076"/>
    <lineage>
        <taxon>Bacteria</taxon>
        <taxon>Pseudomonadati</taxon>
        <taxon>Pseudomonadota</taxon>
        <taxon>Betaproteobacteria</taxon>
        <taxon>Burkholderiales</taxon>
        <taxon>Burkholderiaceae</taxon>
        <taxon>Paraburkholderia</taxon>
    </lineage>
</organism>
<accession>A0ABN7MRM4</accession>
<feature type="region of interest" description="Disordered" evidence="1">
    <location>
        <begin position="332"/>
        <end position="373"/>
    </location>
</feature>
<name>A0ABN7MRM4_9BURK</name>
<feature type="region of interest" description="Disordered" evidence="1">
    <location>
        <begin position="228"/>
        <end position="276"/>
    </location>
</feature>
<feature type="compositionally biased region" description="Polar residues" evidence="1">
    <location>
        <begin position="262"/>
        <end position="276"/>
    </location>
</feature>
<feature type="region of interest" description="Disordered" evidence="1">
    <location>
        <begin position="294"/>
        <end position="313"/>
    </location>
</feature>
<sequence length="373" mass="39596">MRIAPKPELLSRQSGATFRGAAKKPMSTTIPLTLIEGPMALPCVSSFGRLLPPPFGRDWALLPPVRSLRAELKALYAAMLRTFCISQQAIHSFCKWKPLREWAPATAATATVFGVSVDEAAQTSAEAAAFAPVSAPAEAAPRGTSKHWGALAGGACALGGAAMLAWIAFGHLTQRHSNSELKTAGKVPVRQEAQLANRHSFDAAVTPDATANNRASALAPSAVKIVKPSTATPARAPADNTVSRYRDKQRKGAVTSHERSGRSSQPTIATQSSRQLSHIEPSNYEVPQFAALANAQRTSPKPSSAGPYSPLAPSRLGTDEYAAMTLSAGTHLRKIAPPSRPASSTNPSEVNGTEWINHMSQRRVTEVPDQFTK</sequence>
<evidence type="ECO:0008006" key="4">
    <source>
        <dbReference type="Google" id="ProtNLM"/>
    </source>
</evidence>
<evidence type="ECO:0000256" key="1">
    <source>
        <dbReference type="SAM" id="MobiDB-lite"/>
    </source>
</evidence>
<protein>
    <recommendedName>
        <fullName evidence="4">Transmembrane protein</fullName>
    </recommendedName>
</protein>
<keyword evidence="3" id="KW-1185">Reference proteome</keyword>
<gene>
    <name evidence="2" type="ORF">R69776_05939</name>
</gene>
<dbReference type="Proteomes" id="UP000673821">
    <property type="component" value="Unassembled WGS sequence"/>
</dbReference>